<dbReference type="RefSeq" id="WP_421758183.1">
    <property type="nucleotide sequence ID" value="NZ_CACRTX010000009.1"/>
</dbReference>
<evidence type="ECO:0000256" key="1">
    <source>
        <dbReference type="ARBA" id="ARBA00023125"/>
    </source>
</evidence>
<protein>
    <submittedName>
        <fullName evidence="3">Transcriptional repressor DicA</fullName>
    </submittedName>
</protein>
<sequence length="204" mass="23843">MSRKKYPEAVETGQRIKISRKEKGLSMEELGQKLTPPASKGAVSNWENGYNLPNNNRLKQLSDILNVSTTYLLNGDKFAELLYNQDIEAIDFNRIKSLNKSLTSIVIKNEITSEEVPEIFDDNGKVLTDQQLYKLFKDYDCKRLKLLSSKLSFNSLENLSLYYALCEKLNIENELSLFNEDELYFYLSRLRQDYYNFEKFIKNN</sequence>
<feature type="domain" description="HTH cro/C1-type" evidence="2">
    <location>
        <begin position="16"/>
        <end position="72"/>
    </location>
</feature>
<dbReference type="PANTHER" id="PTHR46558:SF13">
    <property type="entry name" value="HTH-TYPE TRANSCRIPTIONAL REGULATOR IMMR"/>
    <property type="match status" value="1"/>
</dbReference>
<dbReference type="Pfam" id="PF01381">
    <property type="entry name" value="HTH_3"/>
    <property type="match status" value="1"/>
</dbReference>
<dbReference type="EMBL" id="CACRTX010000009">
    <property type="protein sequence ID" value="VYU29268.1"/>
    <property type="molecule type" value="Genomic_DNA"/>
</dbReference>
<proteinExistence type="predicted"/>
<organism evidence="3">
    <name type="scientific">Enterococcus casseliflavus</name>
    <name type="common">Enterococcus flavescens</name>
    <dbReference type="NCBI Taxonomy" id="37734"/>
    <lineage>
        <taxon>Bacteria</taxon>
        <taxon>Bacillati</taxon>
        <taxon>Bacillota</taxon>
        <taxon>Bacilli</taxon>
        <taxon>Lactobacillales</taxon>
        <taxon>Enterococcaceae</taxon>
        <taxon>Enterococcus</taxon>
    </lineage>
</organism>
<dbReference type="SMART" id="SM00530">
    <property type="entry name" value="HTH_XRE"/>
    <property type="match status" value="1"/>
</dbReference>
<dbReference type="PANTHER" id="PTHR46558">
    <property type="entry name" value="TRACRIPTIONAL REGULATORY PROTEIN-RELATED-RELATED"/>
    <property type="match status" value="1"/>
</dbReference>
<accession>A0A6N3DPJ9</accession>
<evidence type="ECO:0000313" key="3">
    <source>
        <dbReference type="EMBL" id="VYU29268.1"/>
    </source>
</evidence>
<dbReference type="InterPro" id="IPR001387">
    <property type="entry name" value="Cro/C1-type_HTH"/>
</dbReference>
<gene>
    <name evidence="3" type="ORF">ECLFYP2_02963</name>
</gene>
<dbReference type="InterPro" id="IPR010982">
    <property type="entry name" value="Lambda_DNA-bd_dom_sf"/>
</dbReference>
<dbReference type="AlphaFoldDB" id="A0A6N3DPJ9"/>
<dbReference type="Gene3D" id="1.10.260.40">
    <property type="entry name" value="lambda repressor-like DNA-binding domains"/>
    <property type="match status" value="1"/>
</dbReference>
<reference evidence="3" key="1">
    <citation type="submission" date="2019-11" db="EMBL/GenBank/DDBJ databases">
        <authorList>
            <person name="Feng L."/>
        </authorList>
    </citation>
    <scope>NUCLEOTIDE SEQUENCE</scope>
    <source>
        <strain evidence="3">ECasseliflavusLFYP2</strain>
    </source>
</reference>
<dbReference type="PROSITE" id="PS50943">
    <property type="entry name" value="HTH_CROC1"/>
    <property type="match status" value="1"/>
</dbReference>
<name>A0A6N3DPJ9_ENTCA</name>
<dbReference type="GO" id="GO:0003677">
    <property type="term" value="F:DNA binding"/>
    <property type="evidence" value="ECO:0007669"/>
    <property type="project" value="UniProtKB-KW"/>
</dbReference>
<evidence type="ECO:0000259" key="2">
    <source>
        <dbReference type="PROSITE" id="PS50943"/>
    </source>
</evidence>
<keyword evidence="1" id="KW-0238">DNA-binding</keyword>
<dbReference type="SUPFAM" id="SSF47413">
    <property type="entry name" value="lambda repressor-like DNA-binding domains"/>
    <property type="match status" value="1"/>
</dbReference>
<dbReference type="CDD" id="cd00093">
    <property type="entry name" value="HTH_XRE"/>
    <property type="match status" value="1"/>
</dbReference>